<feature type="transmembrane region" description="Helical" evidence="16">
    <location>
        <begin position="664"/>
        <end position="685"/>
    </location>
</feature>
<evidence type="ECO:0000313" key="19">
    <source>
        <dbReference type="Proteomes" id="UP000186817"/>
    </source>
</evidence>
<dbReference type="InterPro" id="IPR008521">
    <property type="entry name" value="Mg_trans_NIPA"/>
</dbReference>
<evidence type="ECO:0000256" key="11">
    <source>
        <dbReference type="ARBA" id="ARBA00047746"/>
    </source>
</evidence>
<evidence type="ECO:0000313" key="18">
    <source>
        <dbReference type="EMBL" id="OLP86841.1"/>
    </source>
</evidence>
<keyword evidence="3 18" id="KW-0436">Ligase</keyword>
<dbReference type="Gene3D" id="3.40.50.150">
    <property type="entry name" value="Vaccinia Virus protein VP39"/>
    <property type="match status" value="1"/>
</dbReference>
<feature type="transmembrane region" description="Helical" evidence="16">
    <location>
        <begin position="225"/>
        <end position="246"/>
    </location>
</feature>
<dbReference type="GO" id="GO:0030145">
    <property type="term" value="F:manganese ion binding"/>
    <property type="evidence" value="ECO:0007669"/>
    <property type="project" value="TreeGrafter"/>
</dbReference>
<comment type="subcellular location">
    <subcellularLocation>
        <location evidence="1">Membrane</location>
        <topology evidence="1">Multi-pass membrane protein</topology>
    </subcellularLocation>
</comment>
<dbReference type="Pfam" id="PF02516">
    <property type="entry name" value="STT3"/>
    <property type="match status" value="3"/>
</dbReference>
<feature type="transmembrane region" description="Helical" evidence="16">
    <location>
        <begin position="724"/>
        <end position="741"/>
    </location>
</feature>
<feature type="region of interest" description="Disordered" evidence="15">
    <location>
        <begin position="1481"/>
        <end position="1500"/>
    </location>
</feature>
<dbReference type="PANTHER" id="PTHR43749">
    <property type="entry name" value="RNA-SPLICING LIGASE RTCB"/>
    <property type="match status" value="1"/>
</dbReference>
<dbReference type="SUPFAM" id="SSF103481">
    <property type="entry name" value="Multidrug resistance efflux transporter EmrE"/>
    <property type="match status" value="1"/>
</dbReference>
<feature type="compositionally biased region" description="Basic and acidic residues" evidence="15">
    <location>
        <begin position="1862"/>
        <end position="1879"/>
    </location>
</feature>
<dbReference type="InterPro" id="IPR001233">
    <property type="entry name" value="RtcB"/>
</dbReference>
<dbReference type="InterPro" id="IPR048307">
    <property type="entry name" value="STT3_N"/>
</dbReference>
<feature type="binding site" evidence="13">
    <location>
        <begin position="2447"/>
        <end position="2450"/>
    </location>
    <ligand>
        <name>GMP</name>
        <dbReference type="ChEBI" id="CHEBI:58115"/>
    </ligand>
</feature>
<dbReference type="PANTHER" id="PTHR43749:SF2">
    <property type="entry name" value="RNA-SPLICING LIGASE RTCB"/>
    <property type="match status" value="1"/>
</dbReference>
<feature type="binding site" evidence="14">
    <location>
        <position position="2278"/>
    </location>
    <ligand>
        <name>Mn(2+)</name>
        <dbReference type="ChEBI" id="CHEBI:29035"/>
        <label>1</label>
    </ligand>
</feature>
<dbReference type="OrthoDB" id="10261066at2759"/>
<feature type="transmembrane region" description="Helical" evidence="16">
    <location>
        <begin position="60"/>
        <end position="82"/>
    </location>
</feature>
<feature type="region of interest" description="Disordered" evidence="15">
    <location>
        <begin position="1862"/>
        <end position="1934"/>
    </location>
</feature>
<dbReference type="InterPro" id="IPR037185">
    <property type="entry name" value="EmrE-like"/>
</dbReference>
<feature type="transmembrane region" description="Helical" evidence="16">
    <location>
        <begin position="790"/>
        <end position="823"/>
    </location>
</feature>
<dbReference type="GO" id="GO:0170057">
    <property type="term" value="F:RNA ligase (GTP) activity"/>
    <property type="evidence" value="ECO:0007669"/>
    <property type="project" value="UniProtKB-EC"/>
</dbReference>
<feature type="domain" description="Oligosaccharyl transferase STT3 N-terminal" evidence="17">
    <location>
        <begin position="540"/>
        <end position="639"/>
    </location>
</feature>
<evidence type="ECO:0000256" key="4">
    <source>
        <dbReference type="ARBA" id="ARBA00022692"/>
    </source>
</evidence>
<dbReference type="GO" id="GO:0005525">
    <property type="term" value="F:GTP binding"/>
    <property type="evidence" value="ECO:0007669"/>
    <property type="project" value="UniProtKB-KW"/>
</dbReference>
<dbReference type="GO" id="GO:0006281">
    <property type="term" value="P:DNA repair"/>
    <property type="evidence" value="ECO:0007669"/>
    <property type="project" value="TreeGrafter"/>
</dbReference>
<evidence type="ECO:0000256" key="15">
    <source>
        <dbReference type="SAM" id="MobiDB-lite"/>
    </source>
</evidence>
<evidence type="ECO:0000256" key="3">
    <source>
        <dbReference type="ARBA" id="ARBA00022598"/>
    </source>
</evidence>
<proteinExistence type="predicted"/>
<feature type="transmembrane region" description="Helical" evidence="16">
    <location>
        <begin position="625"/>
        <end position="644"/>
    </location>
</feature>
<dbReference type="SUPFAM" id="SSF103365">
    <property type="entry name" value="Hypothetical protein PH1602"/>
    <property type="match status" value="2"/>
</dbReference>
<feature type="binding site" evidence="13">
    <location>
        <begin position="2423"/>
        <end position="2426"/>
    </location>
    <ligand>
        <name>GMP</name>
        <dbReference type="ChEBI" id="CHEBI:58115"/>
    </ligand>
</feature>
<dbReference type="GO" id="GO:0015095">
    <property type="term" value="F:magnesium ion transmembrane transporter activity"/>
    <property type="evidence" value="ECO:0007669"/>
    <property type="project" value="InterPro"/>
</dbReference>
<feature type="transmembrane region" description="Helical" evidence="16">
    <location>
        <begin position="156"/>
        <end position="174"/>
    </location>
</feature>
<evidence type="ECO:0000256" key="10">
    <source>
        <dbReference type="ARBA" id="ARBA00023211"/>
    </source>
</evidence>
<feature type="transmembrane region" description="Helical" evidence="16">
    <location>
        <begin position="2517"/>
        <end position="2537"/>
    </location>
</feature>
<feature type="domain" description="Oligosaccharyl transferase STT3 N-terminal" evidence="17">
    <location>
        <begin position="364"/>
        <end position="439"/>
    </location>
</feature>
<accession>A0A1Q9CV90</accession>
<feature type="region of interest" description="Disordered" evidence="15">
    <location>
        <begin position="1072"/>
        <end position="1106"/>
    </location>
</feature>
<evidence type="ECO:0000256" key="1">
    <source>
        <dbReference type="ARBA" id="ARBA00004141"/>
    </source>
</evidence>
<feature type="domain" description="Oligosaccharyl transferase STT3 N-terminal" evidence="17">
    <location>
        <begin position="664"/>
        <end position="783"/>
    </location>
</feature>
<dbReference type="InterPro" id="IPR029063">
    <property type="entry name" value="SAM-dependent_MTases_sf"/>
</dbReference>
<name>A0A1Q9CV90_SYMMI</name>
<keyword evidence="7 16" id="KW-1133">Transmembrane helix</keyword>
<dbReference type="UniPathway" id="UPA00378"/>
<evidence type="ECO:0000256" key="13">
    <source>
        <dbReference type="PIRSR" id="PIRSR601233-2"/>
    </source>
</evidence>
<feature type="region of interest" description="Disordered" evidence="15">
    <location>
        <begin position="2070"/>
        <end position="2116"/>
    </location>
</feature>
<feature type="compositionally biased region" description="Polar residues" evidence="15">
    <location>
        <begin position="1097"/>
        <end position="1106"/>
    </location>
</feature>
<feature type="transmembrane region" description="Helical" evidence="16">
    <location>
        <begin position="552"/>
        <end position="574"/>
    </location>
</feature>
<evidence type="ECO:0000256" key="16">
    <source>
        <dbReference type="SAM" id="Phobius"/>
    </source>
</evidence>
<keyword evidence="9 16" id="KW-0472">Membrane</keyword>
<dbReference type="InterPro" id="IPR052915">
    <property type="entry name" value="RtcB-like"/>
</dbReference>
<keyword evidence="6 13" id="KW-0547">Nucleotide-binding</keyword>
<feature type="binding site" evidence="13">
    <location>
        <begin position="2277"/>
        <end position="2281"/>
    </location>
    <ligand>
        <name>GMP</name>
        <dbReference type="ChEBI" id="CHEBI:58115"/>
    </ligand>
</feature>
<comment type="caution">
    <text evidence="18">The sequence shown here is derived from an EMBL/GenBank/DDBJ whole genome shotgun (WGS) entry which is preliminary data.</text>
</comment>
<evidence type="ECO:0000256" key="8">
    <source>
        <dbReference type="ARBA" id="ARBA00023134"/>
    </source>
</evidence>
<evidence type="ECO:0000256" key="9">
    <source>
        <dbReference type="ARBA" id="ARBA00023136"/>
    </source>
</evidence>
<feature type="transmembrane region" description="Helical" evidence="16">
    <location>
        <begin position="252"/>
        <end position="273"/>
    </location>
</feature>
<feature type="transmembrane region" description="Helical" evidence="16">
    <location>
        <begin position="117"/>
        <end position="136"/>
    </location>
</feature>
<feature type="binding site" evidence="14">
    <location>
        <position position="2381"/>
    </location>
    <ligand>
        <name>Mn(2+)</name>
        <dbReference type="ChEBI" id="CHEBI:29035"/>
        <label>2</label>
    </ligand>
</feature>
<keyword evidence="5 14" id="KW-0479">Metal-binding</keyword>
<dbReference type="GO" id="GO:0016020">
    <property type="term" value="C:membrane"/>
    <property type="evidence" value="ECO:0007669"/>
    <property type="project" value="UniProtKB-SubCell"/>
</dbReference>
<gene>
    <name evidence="18" type="primary">rtcB</name>
    <name evidence="18" type="ORF">AK812_SmicGene32018</name>
</gene>
<protein>
    <recommendedName>
        <fullName evidence="2">3'-phosphate/5'-hydroxy nucleic acid ligase</fullName>
        <ecNumber evidence="2">6.5.1.8</ecNumber>
    </recommendedName>
</protein>
<organism evidence="18 19">
    <name type="scientific">Symbiodinium microadriaticum</name>
    <name type="common">Dinoflagellate</name>
    <name type="synonym">Zooxanthella microadriatica</name>
    <dbReference type="NCBI Taxonomy" id="2951"/>
    <lineage>
        <taxon>Eukaryota</taxon>
        <taxon>Sar</taxon>
        <taxon>Alveolata</taxon>
        <taxon>Dinophyceae</taxon>
        <taxon>Suessiales</taxon>
        <taxon>Symbiodiniaceae</taxon>
        <taxon>Symbiodinium</taxon>
    </lineage>
</organism>
<evidence type="ECO:0000256" key="7">
    <source>
        <dbReference type="ARBA" id="ARBA00022989"/>
    </source>
</evidence>
<comment type="cofactor">
    <cofactor evidence="14">
        <name>Mn(2+)</name>
        <dbReference type="ChEBI" id="CHEBI:29035"/>
    </cofactor>
    <text evidence="14">Binds 2 manganese ions per subunit.</text>
</comment>
<reference evidence="18 19" key="1">
    <citation type="submission" date="2016-02" db="EMBL/GenBank/DDBJ databases">
        <title>Genome analysis of coral dinoflagellate symbionts highlights evolutionary adaptations to a symbiotic lifestyle.</title>
        <authorList>
            <person name="Aranda M."/>
            <person name="Li Y."/>
            <person name="Liew Y.J."/>
            <person name="Baumgarten S."/>
            <person name="Simakov O."/>
            <person name="Wilson M."/>
            <person name="Piel J."/>
            <person name="Ashoor H."/>
            <person name="Bougouffa S."/>
            <person name="Bajic V.B."/>
            <person name="Ryu T."/>
            <person name="Ravasi T."/>
            <person name="Bayer T."/>
            <person name="Micklem G."/>
            <person name="Kim H."/>
            <person name="Bhak J."/>
            <person name="Lajeunesse T.C."/>
            <person name="Voolstra C.R."/>
        </authorList>
    </citation>
    <scope>NUCLEOTIDE SEQUENCE [LARGE SCALE GENOMIC DNA]</scope>
    <source>
        <strain evidence="18 19">CCMP2467</strain>
    </source>
</reference>
<dbReference type="Proteomes" id="UP000186817">
    <property type="component" value="Unassembled WGS sequence"/>
</dbReference>
<comment type="catalytic activity">
    <reaction evidence="11">
        <text>a 3'-end 3'-phospho-ribonucleotide-RNA + a 5'-end dephospho-ribonucleoside-RNA + GTP = a ribonucleotidyl-ribonucleotide-RNA + GMP + diphosphate</text>
        <dbReference type="Rhea" id="RHEA:68076"/>
        <dbReference type="Rhea" id="RHEA-COMP:10463"/>
        <dbReference type="Rhea" id="RHEA-COMP:13936"/>
        <dbReference type="Rhea" id="RHEA-COMP:17355"/>
        <dbReference type="ChEBI" id="CHEBI:33019"/>
        <dbReference type="ChEBI" id="CHEBI:37565"/>
        <dbReference type="ChEBI" id="CHEBI:58115"/>
        <dbReference type="ChEBI" id="CHEBI:83062"/>
        <dbReference type="ChEBI" id="CHEBI:138284"/>
        <dbReference type="ChEBI" id="CHEBI:173118"/>
        <dbReference type="EC" id="6.5.1.8"/>
    </reaction>
</comment>
<feature type="binding site" evidence="13">
    <location>
        <begin position="2381"/>
        <end position="2382"/>
    </location>
    <ligand>
        <name>GMP</name>
        <dbReference type="ChEBI" id="CHEBI:58115"/>
    </ligand>
</feature>
<dbReference type="Gene3D" id="3.90.1860.10">
    <property type="entry name" value="tRNA-splicing ligase RtcB"/>
    <property type="match status" value="1"/>
</dbReference>
<dbReference type="Pfam" id="PF01139">
    <property type="entry name" value="RtcB"/>
    <property type="match status" value="1"/>
</dbReference>
<feature type="transmembrane region" description="Helical" evidence="16">
    <location>
        <begin position="88"/>
        <end position="105"/>
    </location>
</feature>
<keyword evidence="4 16" id="KW-0812">Transmembrane</keyword>
<dbReference type="EC" id="6.5.1.8" evidence="2"/>
<keyword evidence="8 13" id="KW-0342">GTP-binding</keyword>
<feature type="transmembrane region" description="Helical" evidence="16">
    <location>
        <begin position="285"/>
        <end position="303"/>
    </location>
</feature>
<dbReference type="GO" id="GO:0006396">
    <property type="term" value="P:RNA processing"/>
    <property type="evidence" value="ECO:0007669"/>
    <property type="project" value="InterPro"/>
</dbReference>
<keyword evidence="19" id="KW-1185">Reference proteome</keyword>
<feature type="binding site" evidence="14">
    <location>
        <position position="2295"/>
    </location>
    <ligand>
        <name>Mn(2+)</name>
        <dbReference type="ChEBI" id="CHEBI:29035"/>
        <label>2</label>
    </ligand>
</feature>
<feature type="transmembrane region" description="Helical" evidence="16">
    <location>
        <begin position="586"/>
        <end position="613"/>
    </location>
</feature>
<dbReference type="InterPro" id="IPR036025">
    <property type="entry name" value="RtcB-like_sf"/>
</dbReference>
<feature type="active site" description="GMP-histidine intermediate" evidence="12">
    <location>
        <position position="2447"/>
    </location>
</feature>
<evidence type="ECO:0000256" key="5">
    <source>
        <dbReference type="ARBA" id="ARBA00022723"/>
    </source>
</evidence>
<evidence type="ECO:0000259" key="17">
    <source>
        <dbReference type="Pfam" id="PF02516"/>
    </source>
</evidence>
<evidence type="ECO:0000256" key="12">
    <source>
        <dbReference type="PIRSR" id="PIRSR601233-1"/>
    </source>
</evidence>
<feature type="transmembrane region" description="Helical" evidence="16">
    <location>
        <begin position="2490"/>
        <end position="2511"/>
    </location>
</feature>
<sequence length="2578" mass="284743">MNVSGTGNEVQVLPEGNSNSYWFLGVCLAVLGTLAGTIGKQMVRCSKLAKERRKQKEGNFLLIAGLALQVALNPACDVAGYALAPASVIAPVTGMDIVWNTLIAPCSLGETLTPRRLFSAAIIFFTATTSVFFRQINDVNWSAEYVQHVLLQSRTMVYGLCFTGWFLFNTLVLMKYPSGSAVRGFSLGATAGTLAGNMWCTKIVAVLLEQCFGGNCLAWTKPVSWFATTAAILFSTTNLYFISLGLQHYEALFMVTVFMGSNIVTNSLSAIVVLAEMDEAPRWKLGGYVLCILGMMAGLVLLTEGEKESPGNHSRFAPASLEEVELSSFDVRSALLFPFRQAFKVLILVQILFVLYGREISAYAAYEIRLYPIKDYGYIIHEPFDPWFNYRAAEYLAENGLSHPQSRRPAASSHQLAGSRKKFFQWYDYESWYPLGRPIGTTPQPQPLLDVNFAAGSAYCDLLMFVCSSVFATSLDTRSDYRPWIYPGMQMTAVWIWEAMKMIGSFKVETPSLVLALRPLLSYLKQSGWKFVQEPQRSLFTGLLTYEISRSVGAISVNAGVCATLIMAIIPAHLMRSVGGEFDNEAVAVTAICSTFWLPLGEQQLAPAVLGLWILSIRTPKHWPVGLLAGLSYIYMVAAALLEAEERFSLQASKRALCEDDMKAWGGYIFVINMVGIHAAMLVALGRFNSGVHKAYSIFYVVGVLGAMQIPVVGLQPLRSVEQLGPLMVFMGFQVLAFCDFQRRRQKMQAMEFAIYRAKANPSMYASYLNLPLDYAVLGLGRRNNGFLFLCLYGFVAQHFSGLVLICGPIVSVACGIWCGFVLDQLIEPFLILLGKKGEQSKATREWQERGQRQGSELGSLQVGVRIKVELDWTLEERSRLPAHPQTAMVKEWEEDQRPGGANQLLRAFEGQMRKSQTDGIVTWRKFAASPDNNLGVVAGRGVISLVVLLYVGRSEKHVQKAFPAVYISSLSVKIPTFIRHCDQVARRDRQGNNFIVDDYLKGKILRNLMLLEAQTPAGYQWIDQNTPKDSRVMAWWDYGPSHEASMKGADGKTHGWSRGYQITGIARRTSIADGPCPRRLSSEKPSSETPMAEATPGTTSTSLPWVSSPKRRELFRKSVDEFAAGGAGRTLTSSEKKVWAGGGGDDLAKSPHLARIGNSVFPDHCGDDDPKCNKFSFYADHSPTPMMARPAELERGADTVHTTKHGLMRVYQVMNVSQESKDWVCGLSKLTQEILPWDASPGQSCVHRYSRGNAIVFDGKLAHRTQPFATDAFAQRDRDAPAAASLRGRRILASMSFARVFASQAPWNSAVKQVISGYGAPVLRPVRKFCRAVADPKNRVCDAPGSWYCVGQYPPALEKNFAQIEDFNRAGGKSVMVSELGCRAALAAANEGPLSQRRRSAAVRGESPEQLSSCAYLPTWEAREQRMDGAASRASPSPKKKDVFDDDARTCGMRLLSGLRHASRLRSRLAFEEDHLPNARAARRERRQAPADVPVGRLGSGAQKAWDRRYTGQGGQGGDGGECNESFASYSWLIRGRLGLEPLLRAELQQLQTPKQGSSVILGASTELKAGGAIEPEGLEAEGLVEVLGPWNVLSWILGCRLAQSIWLRVGEPFPCETLQELEEALEELPFDHFLAPNQPLRTAAWERQSRLNGQELLSALQAPIAQRREASGPGGRPCLLRAVLFRNRCSLELLCASRLGFREVHRSAERAEQAERAEPMPRAPTWTLASAVELKESEPKAEREEARQAVDGTFVAALVSQLRLSDGMVVWDPFCGNGQVLLELLSAMLQLPAVKATDRLPCAKLRPWQVEAVQSSTPRRQAASDVTFVGSDWSLEVIQEARKRFLHFCDFYEEELSELKKRSSGHKEGKERPEPNRKPMARLLQGPTILEEPESREETVAPQSSSSKRKKTPKLRTADLEGHGPILSDPDAAAARDSFQDRRAFSSREEGRLGNLLPSNLEVSLNASSFEEIAPFLSGCVILTKIPSERRGLGPTAKAASLFRRFGHLLKAREKFLQGAYVLCDSSSVFKRQTKLPWQSLCRFRSASGSAWQLLHWAPGVARGLPKRAKTSEAFPSGDLQPGRKPGRRWERAASGSSARESRSDSPKPRLGKKSIDFPVKLDVPGGVPVHLYTNDIDEKTEQQLRNLSRAGIAVGYVAAMPDVHLGKGATIGSVFASRDYVCPNAVGVDIGCGMCAVPVSGPLLRQDLSEKDLLAIQSGLRSSIPTGFEYHDRSTSAMEATSKKLMSQHSPTRWLRDTFGSRHTKQLGTLGGGNHFVELVYDEEDRVWMMLHSGSRNIGNVTAQYYDNLAAKQCNGRPEALAYLRIESPEGRQYLTDMTFCQAYAWENRRFMMESFAKVVKKLTRRDAVWDQMVNIHHNYCECEQCRYLDPATKRWKEEELWITRKGATSAKAGQLGIIPGSMGTGSYIVRGKGEADSWQSCSHGAGRSMSRAAAFRNIDPKTFAGHMRDRGIVWDVKFADKVRDEAVVVVAAVVVIVAMLVVVVVVVVVVVGVAAVAVAVVLSLITFWIALTIRVGSRCVAPMAYKDLNTVMQNQQDLVEVVHHLQPLINMKGW</sequence>
<dbReference type="Pfam" id="PF05653">
    <property type="entry name" value="Mg_trans_NIPA"/>
    <property type="match status" value="1"/>
</dbReference>
<evidence type="ECO:0000256" key="14">
    <source>
        <dbReference type="PIRSR" id="PIRSR601233-3"/>
    </source>
</evidence>
<feature type="binding site" evidence="13">
    <location>
        <position position="2430"/>
    </location>
    <ligand>
        <name>GMP</name>
        <dbReference type="ChEBI" id="CHEBI:58115"/>
    </ligand>
</feature>
<dbReference type="GO" id="GO:0042245">
    <property type="term" value="P:RNA repair"/>
    <property type="evidence" value="ECO:0007669"/>
    <property type="project" value="TreeGrafter"/>
</dbReference>
<dbReference type="EMBL" id="LSRX01000897">
    <property type="protein sequence ID" value="OLP86841.1"/>
    <property type="molecule type" value="Genomic_DNA"/>
</dbReference>
<feature type="transmembrane region" description="Helical" evidence="16">
    <location>
        <begin position="20"/>
        <end position="39"/>
    </location>
</feature>
<feature type="transmembrane region" description="Helical" evidence="16">
    <location>
        <begin position="697"/>
        <end position="718"/>
    </location>
</feature>
<keyword evidence="10 14" id="KW-0464">Manganese</keyword>
<feature type="binding site" evidence="14">
    <location>
        <position position="2192"/>
    </location>
    <ligand>
        <name>Mn(2+)</name>
        <dbReference type="ChEBI" id="CHEBI:29035"/>
        <label>1</label>
    </ligand>
</feature>
<dbReference type="GO" id="GO:0003909">
    <property type="term" value="F:DNA ligase activity"/>
    <property type="evidence" value="ECO:0007669"/>
    <property type="project" value="TreeGrafter"/>
</dbReference>
<dbReference type="Gene3D" id="3.30.2130.30">
    <property type="match status" value="1"/>
</dbReference>
<evidence type="ECO:0000256" key="6">
    <source>
        <dbReference type="ARBA" id="ARBA00022741"/>
    </source>
</evidence>
<dbReference type="SUPFAM" id="SSF53335">
    <property type="entry name" value="S-adenosyl-L-methionine-dependent methyltransferases"/>
    <property type="match status" value="1"/>
</dbReference>
<evidence type="ECO:0000256" key="2">
    <source>
        <dbReference type="ARBA" id="ARBA00012726"/>
    </source>
</evidence>